<keyword evidence="1" id="KW-1133">Transmembrane helix</keyword>
<feature type="transmembrane region" description="Helical" evidence="1">
    <location>
        <begin position="12"/>
        <end position="29"/>
    </location>
</feature>
<evidence type="ECO:0000313" key="2">
    <source>
        <dbReference type="EMBL" id="QHT34384.1"/>
    </source>
</evidence>
<protein>
    <submittedName>
        <fullName evidence="2">Uncharacterized protein</fullName>
    </submittedName>
</protein>
<dbReference type="AlphaFoldDB" id="A0A6C0EYY6"/>
<proteinExistence type="predicted"/>
<keyword evidence="1" id="KW-0812">Transmembrane</keyword>
<evidence type="ECO:0000256" key="1">
    <source>
        <dbReference type="SAM" id="Phobius"/>
    </source>
</evidence>
<organism evidence="2">
    <name type="scientific">viral metagenome</name>
    <dbReference type="NCBI Taxonomy" id="1070528"/>
    <lineage>
        <taxon>unclassified sequences</taxon>
        <taxon>metagenomes</taxon>
        <taxon>organismal metagenomes</taxon>
    </lineage>
</organism>
<name>A0A6C0EYY6_9ZZZZ</name>
<reference evidence="2" key="1">
    <citation type="journal article" date="2020" name="Nature">
        <title>Giant virus diversity and host interactions through global metagenomics.</title>
        <authorList>
            <person name="Schulz F."/>
            <person name="Roux S."/>
            <person name="Paez-Espino D."/>
            <person name="Jungbluth S."/>
            <person name="Walsh D.A."/>
            <person name="Denef V.J."/>
            <person name="McMahon K.D."/>
            <person name="Konstantinidis K.T."/>
            <person name="Eloe-Fadrosh E.A."/>
            <person name="Kyrpides N.C."/>
            <person name="Woyke T."/>
        </authorList>
    </citation>
    <scope>NUCLEOTIDE SEQUENCE</scope>
    <source>
        <strain evidence="2">GVMAG-M-3300009163-63</strain>
    </source>
</reference>
<sequence length="88" mass="9955">MINFKEWIHKENSKYIISIILGLGLAALFRKACKDGACIHFESPPMKDLTSGSVYKYGTECYNYNVATQKCNSDKKTVELSNGLRNMI</sequence>
<accession>A0A6C0EYY6</accession>
<keyword evidence="1" id="KW-0472">Membrane</keyword>
<dbReference type="EMBL" id="MN738999">
    <property type="protein sequence ID" value="QHT34384.1"/>
    <property type="molecule type" value="Genomic_DNA"/>
</dbReference>